<dbReference type="RefSeq" id="WP_264883180.1">
    <property type="nucleotide sequence ID" value="NZ_JAPDOB010000002.1"/>
</dbReference>
<dbReference type="Gene3D" id="3.10.450.160">
    <property type="entry name" value="inner membrane protein cigr"/>
    <property type="match status" value="1"/>
</dbReference>
<keyword evidence="3" id="KW-1185">Reference proteome</keyword>
<organism evidence="2 3">
    <name type="scientific">Sphingomonas arvum</name>
    <dbReference type="NCBI Taxonomy" id="2992113"/>
    <lineage>
        <taxon>Bacteria</taxon>
        <taxon>Pseudomonadati</taxon>
        <taxon>Pseudomonadota</taxon>
        <taxon>Alphaproteobacteria</taxon>
        <taxon>Sphingomonadales</taxon>
        <taxon>Sphingomonadaceae</taxon>
        <taxon>Sphingomonas</taxon>
    </lineage>
</organism>
<evidence type="ECO:0000313" key="2">
    <source>
        <dbReference type="EMBL" id="MCW3798365.1"/>
    </source>
</evidence>
<gene>
    <name evidence="2" type="ORF">OMW55_11175</name>
</gene>
<proteinExistence type="predicted"/>
<feature type="chain" id="PRO_5045406601" evidence="1">
    <location>
        <begin position="22"/>
        <end position="122"/>
    </location>
</feature>
<name>A0ABT3JH12_9SPHN</name>
<feature type="signal peptide" evidence="1">
    <location>
        <begin position="1"/>
        <end position="21"/>
    </location>
</feature>
<sequence>MKLMLALAGAGLALAAAPAAAQHHHANRGSQGVYNERHCPPGLAKKRNGCLPPGHARRLSRGERYASSYGYRSYSYDSIPYDVRRRYDLNRNYRYYYDNNGYLYGVDPRTQVVQQIVQALLR</sequence>
<dbReference type="EMBL" id="JAPDOB010000002">
    <property type="protein sequence ID" value="MCW3798365.1"/>
    <property type="molecule type" value="Genomic_DNA"/>
</dbReference>
<protein>
    <submittedName>
        <fullName evidence="2">Uncharacterized protein</fullName>
    </submittedName>
</protein>
<comment type="caution">
    <text evidence="2">The sequence shown here is derived from an EMBL/GenBank/DDBJ whole genome shotgun (WGS) entry which is preliminary data.</text>
</comment>
<accession>A0ABT3JH12</accession>
<dbReference type="Proteomes" id="UP001526246">
    <property type="component" value="Unassembled WGS sequence"/>
</dbReference>
<evidence type="ECO:0000256" key="1">
    <source>
        <dbReference type="SAM" id="SignalP"/>
    </source>
</evidence>
<keyword evidence="1" id="KW-0732">Signal</keyword>
<reference evidence="2 3" key="1">
    <citation type="submission" date="2022-10" db="EMBL/GenBank/DDBJ databases">
        <title>Sphingomonas sp.</title>
        <authorList>
            <person name="Jin C."/>
        </authorList>
    </citation>
    <scope>NUCLEOTIDE SEQUENCE [LARGE SCALE GENOMIC DNA]</scope>
    <source>
        <strain evidence="2 3">BN140010</strain>
    </source>
</reference>
<evidence type="ECO:0000313" key="3">
    <source>
        <dbReference type="Proteomes" id="UP001526246"/>
    </source>
</evidence>